<evidence type="ECO:0000256" key="3">
    <source>
        <dbReference type="SAM" id="MobiDB-lite"/>
    </source>
</evidence>
<dbReference type="OMA" id="DHYSCGY"/>
<protein>
    <recommendedName>
        <fullName evidence="4">Ubiquitin-like protease family profile domain-containing protein</fullName>
    </recommendedName>
</protein>
<reference evidence="5" key="1">
    <citation type="submission" date="2021-01" db="EMBL/GenBank/DDBJ databases">
        <authorList>
            <consortium name="Genoscope - CEA"/>
            <person name="William W."/>
        </authorList>
    </citation>
    <scope>NUCLEOTIDE SEQUENCE</scope>
</reference>
<feature type="region of interest" description="Disordered" evidence="3">
    <location>
        <begin position="180"/>
        <end position="208"/>
    </location>
</feature>
<sequence length="505" mass="60140">MSKGEEYRGKQPKISEFEFNSEEQYKEFIRKTNSDGSEGKQPDNNNSVSNHRENYSFKTGNDQNYSELLQEQYQQYASPQSYKLEEMKIYHIDMDIENSNKKQLKNLLKSKNDVEVQRQNDKPQEKIDDNMIEIKTRTHKIIIQEIGYQRFQSDNIQINIPQNIKEQSQSQQKYININIGQSSSDGDMQKQSSEQHEIIEQSSQQSSIQLTHNENAERYERYDEIRDNQCRIKMQLKRFELILFEKGVQKQQKKNERFEKDYQISVSIENGRYVMQKPTYPFIIYNQQIGQKDRQALLNSKLFLTSSILNAYANYLQVRDENYYFSLNKNERIKHKRLFIFNSDFLTNCNLNDKTAQIQDKVLYLMLQYLQDFQVIQYQFWLIYKKIAFVVNSNNVHWYLAVLDFQDGILKIYDSLPQSSSSYNILNNLLSQSFSKLSQQNITFTTVVCPTWVRQQDHYSCGYHTCIALEYLSQYTAQNQLLTLEEIKKILRKLLINEENQNNQL</sequence>
<dbReference type="Pfam" id="PF02902">
    <property type="entry name" value="Peptidase_C48"/>
    <property type="match status" value="1"/>
</dbReference>
<proteinExistence type="predicted"/>
<dbReference type="GO" id="GO:0008234">
    <property type="term" value="F:cysteine-type peptidase activity"/>
    <property type="evidence" value="ECO:0007669"/>
    <property type="project" value="InterPro"/>
</dbReference>
<evidence type="ECO:0000256" key="2">
    <source>
        <dbReference type="ARBA" id="ARBA00022801"/>
    </source>
</evidence>
<accession>A0A8S1VZ72</accession>
<feature type="compositionally biased region" description="Basic and acidic residues" evidence="3">
    <location>
        <begin position="23"/>
        <end position="41"/>
    </location>
</feature>
<dbReference type="Proteomes" id="UP000683925">
    <property type="component" value="Unassembled WGS sequence"/>
</dbReference>
<evidence type="ECO:0000313" key="6">
    <source>
        <dbReference type="Proteomes" id="UP000683925"/>
    </source>
</evidence>
<gene>
    <name evidence="5" type="ORF">POCTA_138.1.T0780026</name>
</gene>
<dbReference type="AlphaFoldDB" id="A0A8S1VZ72"/>
<feature type="compositionally biased region" description="Polar residues" evidence="3">
    <location>
        <begin position="180"/>
        <end position="190"/>
    </location>
</feature>
<evidence type="ECO:0000256" key="1">
    <source>
        <dbReference type="ARBA" id="ARBA00022670"/>
    </source>
</evidence>
<evidence type="ECO:0000313" key="5">
    <source>
        <dbReference type="EMBL" id="CAD8181947.1"/>
    </source>
</evidence>
<feature type="region of interest" description="Disordered" evidence="3">
    <location>
        <begin position="1"/>
        <end position="60"/>
    </location>
</feature>
<dbReference type="InterPro" id="IPR003653">
    <property type="entry name" value="Peptidase_C48_C"/>
</dbReference>
<feature type="compositionally biased region" description="Basic and acidic residues" evidence="3">
    <location>
        <begin position="1"/>
        <end position="16"/>
    </location>
</feature>
<comment type="caution">
    <text evidence="5">The sequence shown here is derived from an EMBL/GenBank/DDBJ whole genome shotgun (WGS) entry which is preliminary data.</text>
</comment>
<dbReference type="GO" id="GO:0006508">
    <property type="term" value="P:proteolysis"/>
    <property type="evidence" value="ECO:0007669"/>
    <property type="project" value="UniProtKB-KW"/>
</dbReference>
<keyword evidence="1" id="KW-0645">Protease</keyword>
<dbReference type="PROSITE" id="PS50600">
    <property type="entry name" value="ULP_PROTEASE"/>
    <property type="match status" value="1"/>
</dbReference>
<keyword evidence="6" id="KW-1185">Reference proteome</keyword>
<dbReference type="EMBL" id="CAJJDP010000077">
    <property type="protein sequence ID" value="CAD8181947.1"/>
    <property type="molecule type" value="Genomic_DNA"/>
</dbReference>
<organism evidence="5 6">
    <name type="scientific">Paramecium octaurelia</name>
    <dbReference type="NCBI Taxonomy" id="43137"/>
    <lineage>
        <taxon>Eukaryota</taxon>
        <taxon>Sar</taxon>
        <taxon>Alveolata</taxon>
        <taxon>Ciliophora</taxon>
        <taxon>Intramacronucleata</taxon>
        <taxon>Oligohymenophorea</taxon>
        <taxon>Peniculida</taxon>
        <taxon>Parameciidae</taxon>
        <taxon>Paramecium</taxon>
    </lineage>
</organism>
<feature type="domain" description="Ubiquitin-like protease family profile" evidence="4">
    <location>
        <begin position="287"/>
        <end position="472"/>
    </location>
</feature>
<evidence type="ECO:0000259" key="4">
    <source>
        <dbReference type="PROSITE" id="PS50600"/>
    </source>
</evidence>
<dbReference type="OrthoDB" id="310929at2759"/>
<name>A0A8S1VZ72_PAROT</name>
<keyword evidence="2" id="KW-0378">Hydrolase</keyword>